<name>A0ACC3DC58_9PEZI</name>
<organism evidence="1 2">
    <name type="scientific">Coniosporium uncinatum</name>
    <dbReference type="NCBI Taxonomy" id="93489"/>
    <lineage>
        <taxon>Eukaryota</taxon>
        <taxon>Fungi</taxon>
        <taxon>Dikarya</taxon>
        <taxon>Ascomycota</taxon>
        <taxon>Pezizomycotina</taxon>
        <taxon>Dothideomycetes</taxon>
        <taxon>Dothideomycetes incertae sedis</taxon>
        <taxon>Coniosporium</taxon>
    </lineage>
</organism>
<proteinExistence type="predicted"/>
<comment type="caution">
    <text evidence="1">The sequence shown here is derived from an EMBL/GenBank/DDBJ whole genome shotgun (WGS) entry which is preliminary data.</text>
</comment>
<dbReference type="Proteomes" id="UP001186974">
    <property type="component" value="Unassembled WGS sequence"/>
</dbReference>
<protein>
    <submittedName>
        <fullName evidence="1">Uncharacterized protein</fullName>
    </submittedName>
</protein>
<keyword evidence="2" id="KW-1185">Reference proteome</keyword>
<feature type="non-terminal residue" evidence="1">
    <location>
        <position position="254"/>
    </location>
</feature>
<evidence type="ECO:0000313" key="1">
    <source>
        <dbReference type="EMBL" id="KAK3064967.1"/>
    </source>
</evidence>
<evidence type="ECO:0000313" key="2">
    <source>
        <dbReference type="Proteomes" id="UP001186974"/>
    </source>
</evidence>
<accession>A0ACC3DC58</accession>
<reference evidence="1" key="1">
    <citation type="submission" date="2024-09" db="EMBL/GenBank/DDBJ databases">
        <title>Black Yeasts Isolated from many extreme environments.</title>
        <authorList>
            <person name="Coleine C."/>
            <person name="Stajich J.E."/>
            <person name="Selbmann L."/>
        </authorList>
    </citation>
    <scope>NUCLEOTIDE SEQUENCE</scope>
    <source>
        <strain evidence="1">CCFEE 5737</strain>
    </source>
</reference>
<gene>
    <name evidence="1" type="ORF">LTS18_000398</name>
</gene>
<sequence length="254" mass="28937">MDASVYTYSSLAQVSSEPFVPRKTEVTISARPSVFRVCGVFKSHPTAFVYARLSEDSRSKGSGYTLQRCRSDEKPIARQGILLNDVFEEEDMGTLGLQMVKVYMEELGTKADTELLELPYGITQRKTTDLTAILCAKPKSLFEHLPQRGETNDERWDNLKNSTYDGHVPYTHLAWHKPGTDEEERCKKAAKEFNKVYELQGTPYKGVDFKKHIFNVDDFIGSMHVYCNFVKAFELTKNTPSPESFVETRVYDTA</sequence>
<dbReference type="EMBL" id="JAWDJW010006385">
    <property type="protein sequence ID" value="KAK3064967.1"/>
    <property type="molecule type" value="Genomic_DNA"/>
</dbReference>